<dbReference type="RefSeq" id="YP_006987181.1">
    <property type="nucleotide sequence ID" value="NC_019401.1"/>
</dbReference>
<protein>
    <submittedName>
        <fullName evidence="1">Uncharacterized protein</fullName>
    </submittedName>
</protein>
<keyword evidence="2" id="KW-1185">Reference proteome</keyword>
<sequence>MAINARGISSMKVIVEANYIEDGTTVTKVKGTKEYTLRRSIKIYGENHREIKCDEDCVFLVDSTGNINMISQDTELVAHVHPEDLMYDIQDSLEENK</sequence>
<dbReference type="EMBL" id="JN882285">
    <property type="protein sequence ID" value="AFC21526.1"/>
    <property type="molecule type" value="Genomic_DNA"/>
</dbReference>
<gene>
    <name evidence="1" type="ORF">GAP32_078</name>
</gene>
<dbReference type="Proteomes" id="UP000000457">
    <property type="component" value="Segment"/>
</dbReference>
<name>K4F5P2_9CAUD</name>
<organism evidence="1 2">
    <name type="scientific">Cronobacter phage vB_CsaM_GAP32</name>
    <dbReference type="NCBI Taxonomy" id="1141136"/>
    <lineage>
        <taxon>Viruses</taxon>
        <taxon>Duplodnaviria</taxon>
        <taxon>Heunggongvirae</taxon>
        <taxon>Uroviricota</taxon>
        <taxon>Caudoviricetes</taxon>
        <taxon>Mimasvirus</taxon>
        <taxon>Mimasvirus GAP32</taxon>
    </lineage>
</organism>
<dbReference type="KEGG" id="vg:13993816"/>
<evidence type="ECO:0000313" key="1">
    <source>
        <dbReference type="EMBL" id="AFC21526.1"/>
    </source>
</evidence>
<proteinExistence type="predicted"/>
<accession>K4F5P2</accession>
<reference evidence="1 2" key="1">
    <citation type="journal article" date="2014" name="Virology">
        <title>Supersize me: Cronobacter sakazakii phage GAP32.</title>
        <authorList>
            <person name="Abbasifar R."/>
            <person name="Griffiths M.W."/>
            <person name="Sabour P.M."/>
            <person name="Ackermann H.-W."/>
            <person name="Vandersteegen K."/>
            <person name="Lavigne R."/>
            <person name="Noben J.-P."/>
            <person name="Villa A.A."/>
            <person name="Abbasifar A."/>
            <person name="Nash J.H.E."/>
            <person name="Kropinski A.M."/>
        </authorList>
    </citation>
    <scope>NUCLEOTIDE SEQUENCE [LARGE SCALE GENOMIC DNA]</scope>
    <source>
        <strain evidence="1">GAP-32</strain>
    </source>
</reference>
<dbReference type="GeneID" id="13993816"/>
<evidence type="ECO:0000313" key="2">
    <source>
        <dbReference type="Proteomes" id="UP000000457"/>
    </source>
</evidence>